<feature type="domain" description="Peptidase M1 membrane alanine aminopeptidase" evidence="8">
    <location>
        <begin position="199"/>
        <end position="251"/>
    </location>
</feature>
<dbReference type="InterPro" id="IPR014782">
    <property type="entry name" value="Peptidase_M1_dom"/>
</dbReference>
<dbReference type="GO" id="GO:0005737">
    <property type="term" value="C:cytoplasm"/>
    <property type="evidence" value="ECO:0007669"/>
    <property type="project" value="TreeGrafter"/>
</dbReference>
<protein>
    <submittedName>
        <fullName evidence="12">Peptidase_M1 domain-containing protein</fullName>
    </submittedName>
</protein>
<reference evidence="12" key="1">
    <citation type="submission" date="2017-02" db="UniProtKB">
        <authorList>
            <consortium name="WormBaseParasite"/>
        </authorList>
    </citation>
    <scope>IDENTIFICATION</scope>
</reference>
<dbReference type="GO" id="GO:0042277">
    <property type="term" value="F:peptide binding"/>
    <property type="evidence" value="ECO:0007669"/>
    <property type="project" value="TreeGrafter"/>
</dbReference>
<dbReference type="PANTHER" id="PTHR11533">
    <property type="entry name" value="PROTEASE M1 ZINC METALLOPROTEASE"/>
    <property type="match status" value="1"/>
</dbReference>
<dbReference type="Proteomes" id="UP000271162">
    <property type="component" value="Unassembled WGS sequence"/>
</dbReference>
<dbReference type="Gene3D" id="2.60.40.1730">
    <property type="entry name" value="tricorn interacting facor f3 domain"/>
    <property type="match status" value="1"/>
</dbReference>
<keyword evidence="11" id="KW-1185">Reference proteome</keyword>
<dbReference type="PRINTS" id="PR00756">
    <property type="entry name" value="ALADIPTASE"/>
</dbReference>
<dbReference type="GO" id="GO:0005615">
    <property type="term" value="C:extracellular space"/>
    <property type="evidence" value="ECO:0007669"/>
    <property type="project" value="TreeGrafter"/>
</dbReference>
<name>A0A0N4YX53_NIPBR</name>
<organism evidence="12">
    <name type="scientific">Nippostrongylus brasiliensis</name>
    <name type="common">Rat hookworm</name>
    <dbReference type="NCBI Taxonomy" id="27835"/>
    <lineage>
        <taxon>Eukaryota</taxon>
        <taxon>Metazoa</taxon>
        <taxon>Ecdysozoa</taxon>
        <taxon>Nematoda</taxon>
        <taxon>Chromadorea</taxon>
        <taxon>Rhabditida</taxon>
        <taxon>Rhabditina</taxon>
        <taxon>Rhabditomorpha</taxon>
        <taxon>Strongyloidea</taxon>
        <taxon>Heligmosomidae</taxon>
        <taxon>Nippostrongylus</taxon>
    </lineage>
</organism>
<gene>
    <name evidence="10" type="ORF">NBR_LOCUS21826</name>
</gene>
<evidence type="ECO:0000259" key="8">
    <source>
        <dbReference type="Pfam" id="PF01433"/>
    </source>
</evidence>
<dbReference type="GO" id="GO:0070006">
    <property type="term" value="F:metalloaminopeptidase activity"/>
    <property type="evidence" value="ECO:0007669"/>
    <property type="project" value="TreeGrafter"/>
</dbReference>
<evidence type="ECO:0000256" key="4">
    <source>
        <dbReference type="ARBA" id="ARBA00022723"/>
    </source>
</evidence>
<dbReference type="STRING" id="27835.A0A0N4YX53"/>
<evidence type="ECO:0000256" key="2">
    <source>
        <dbReference type="ARBA" id="ARBA00010136"/>
    </source>
</evidence>
<evidence type="ECO:0000256" key="1">
    <source>
        <dbReference type="ARBA" id="ARBA00001947"/>
    </source>
</evidence>
<evidence type="ECO:0000256" key="6">
    <source>
        <dbReference type="ARBA" id="ARBA00022833"/>
    </source>
</evidence>
<sequence>MKEEFALELALQKLILKLDSYDATFFVLEPRRNFSLRDVVPPAYESYEFMEELHFHQGKRKKAVLLVPLPTHTLPLHYDLHLDMTKFEQRMIRGSLTVHLESFGNSTDDEILFHVGAKVNIDRIRLRREGKRVYPKTLRREDLKKLARIVLKERLKRGRYLLEIEYNITICDDEGGVHCYYEMDAVNSLNMTVDRLYHEYRIEKIVTHEIAHQWFGNLVTMRDWSDLWLNEGFATYMTHDLLRREHPKLTENEYLTRLSQLVRKQVVA</sequence>
<dbReference type="InterPro" id="IPR027268">
    <property type="entry name" value="Peptidase_M4/M1_CTD_sf"/>
</dbReference>
<dbReference type="SUPFAM" id="SSF63737">
    <property type="entry name" value="Leukotriene A4 hydrolase N-terminal domain"/>
    <property type="match status" value="1"/>
</dbReference>
<dbReference type="AlphaFoldDB" id="A0A0N4YX53"/>
<proteinExistence type="inferred from homology"/>
<dbReference type="InterPro" id="IPR001930">
    <property type="entry name" value="Peptidase_M1"/>
</dbReference>
<dbReference type="Gene3D" id="1.10.390.10">
    <property type="entry name" value="Neutral Protease Domain 2"/>
    <property type="match status" value="1"/>
</dbReference>
<keyword evidence="6" id="KW-0862">Zinc</keyword>
<evidence type="ECO:0000256" key="5">
    <source>
        <dbReference type="ARBA" id="ARBA00022801"/>
    </source>
</evidence>
<keyword evidence="4" id="KW-0479">Metal-binding</keyword>
<comment type="cofactor">
    <cofactor evidence="1">
        <name>Zn(2+)</name>
        <dbReference type="ChEBI" id="CHEBI:29105"/>
    </cofactor>
</comment>
<evidence type="ECO:0000313" key="10">
    <source>
        <dbReference type="EMBL" id="VDL86168.1"/>
    </source>
</evidence>
<dbReference type="GO" id="GO:0043171">
    <property type="term" value="P:peptide catabolic process"/>
    <property type="evidence" value="ECO:0007669"/>
    <property type="project" value="TreeGrafter"/>
</dbReference>
<dbReference type="Pfam" id="PF01433">
    <property type="entry name" value="Peptidase_M1"/>
    <property type="match status" value="1"/>
</dbReference>
<evidence type="ECO:0000313" key="12">
    <source>
        <dbReference type="WBParaSite" id="NBR_0002182501-mRNA-1"/>
    </source>
</evidence>
<evidence type="ECO:0000256" key="7">
    <source>
        <dbReference type="ARBA" id="ARBA00023049"/>
    </source>
</evidence>
<dbReference type="EMBL" id="UYSL01026923">
    <property type="protein sequence ID" value="VDL86168.1"/>
    <property type="molecule type" value="Genomic_DNA"/>
</dbReference>
<reference evidence="10 11" key="2">
    <citation type="submission" date="2018-11" db="EMBL/GenBank/DDBJ databases">
        <authorList>
            <consortium name="Pathogen Informatics"/>
        </authorList>
    </citation>
    <scope>NUCLEOTIDE SEQUENCE [LARGE SCALE GENOMIC DNA]</scope>
</reference>
<evidence type="ECO:0000256" key="3">
    <source>
        <dbReference type="ARBA" id="ARBA00022670"/>
    </source>
</evidence>
<dbReference type="SUPFAM" id="SSF55486">
    <property type="entry name" value="Metalloproteases ('zincins'), catalytic domain"/>
    <property type="match status" value="1"/>
</dbReference>
<dbReference type="GO" id="GO:0016020">
    <property type="term" value="C:membrane"/>
    <property type="evidence" value="ECO:0007669"/>
    <property type="project" value="TreeGrafter"/>
</dbReference>
<comment type="similarity">
    <text evidence="2">Belongs to the peptidase M1 family.</text>
</comment>
<keyword evidence="7" id="KW-0482">Metalloprotease</keyword>
<keyword evidence="3" id="KW-0645">Protease</keyword>
<accession>A0A0N4YX53</accession>
<keyword evidence="5" id="KW-0378">Hydrolase</keyword>
<dbReference type="WBParaSite" id="NBR_0002182501-mRNA-1">
    <property type="protein sequence ID" value="NBR_0002182501-mRNA-1"/>
    <property type="gene ID" value="NBR_0002182501"/>
</dbReference>
<dbReference type="InterPro" id="IPR045357">
    <property type="entry name" value="Aminopeptidase_N-like_N"/>
</dbReference>
<evidence type="ECO:0000313" key="11">
    <source>
        <dbReference type="Proteomes" id="UP000271162"/>
    </source>
</evidence>
<evidence type="ECO:0000259" key="9">
    <source>
        <dbReference type="Pfam" id="PF17900"/>
    </source>
</evidence>
<dbReference type="GO" id="GO:0008270">
    <property type="term" value="F:zinc ion binding"/>
    <property type="evidence" value="ECO:0007669"/>
    <property type="project" value="InterPro"/>
</dbReference>
<dbReference type="InterPro" id="IPR050344">
    <property type="entry name" value="Peptidase_M1_aminopeptidases"/>
</dbReference>
<dbReference type="Pfam" id="PF17900">
    <property type="entry name" value="Peptidase_M1_N"/>
    <property type="match status" value="1"/>
</dbReference>
<dbReference type="GO" id="GO:0006508">
    <property type="term" value="P:proteolysis"/>
    <property type="evidence" value="ECO:0007669"/>
    <property type="project" value="UniProtKB-KW"/>
</dbReference>
<dbReference type="PANTHER" id="PTHR11533:SF21">
    <property type="entry name" value="AMINOPEPTIDASE"/>
    <property type="match status" value="1"/>
</dbReference>
<dbReference type="InterPro" id="IPR042097">
    <property type="entry name" value="Aminopeptidase_N-like_N_sf"/>
</dbReference>
<feature type="domain" description="Aminopeptidase N-like N-terminal" evidence="9">
    <location>
        <begin position="75"/>
        <end position="178"/>
    </location>
</feature>